<accession>A0AAN9XM82</accession>
<dbReference type="AlphaFoldDB" id="A0AAN9XM82"/>
<proteinExistence type="predicted"/>
<comment type="caution">
    <text evidence="2">The sequence shown here is derived from an EMBL/GenBank/DDBJ whole genome shotgun (WGS) entry which is preliminary data.</text>
</comment>
<protein>
    <submittedName>
        <fullName evidence="2">Uncharacterized protein</fullName>
    </submittedName>
</protein>
<reference evidence="2 3" key="1">
    <citation type="submission" date="2024-01" db="EMBL/GenBank/DDBJ databases">
        <title>The genomes of 5 underutilized Papilionoideae crops provide insights into root nodulation and disease resistanc.</title>
        <authorList>
            <person name="Jiang F."/>
        </authorList>
    </citation>
    <scope>NUCLEOTIDE SEQUENCE [LARGE SCALE GENOMIC DNA]</scope>
    <source>
        <strain evidence="2">DUOXIRENSHENG_FW03</strain>
        <tissue evidence="2">Leaves</tissue>
    </source>
</reference>
<dbReference type="EMBL" id="JAYMYS010000004">
    <property type="protein sequence ID" value="KAK7397468.1"/>
    <property type="molecule type" value="Genomic_DNA"/>
</dbReference>
<organism evidence="2 3">
    <name type="scientific">Psophocarpus tetragonolobus</name>
    <name type="common">Winged bean</name>
    <name type="synonym">Dolichos tetragonolobus</name>
    <dbReference type="NCBI Taxonomy" id="3891"/>
    <lineage>
        <taxon>Eukaryota</taxon>
        <taxon>Viridiplantae</taxon>
        <taxon>Streptophyta</taxon>
        <taxon>Embryophyta</taxon>
        <taxon>Tracheophyta</taxon>
        <taxon>Spermatophyta</taxon>
        <taxon>Magnoliopsida</taxon>
        <taxon>eudicotyledons</taxon>
        <taxon>Gunneridae</taxon>
        <taxon>Pentapetalae</taxon>
        <taxon>rosids</taxon>
        <taxon>fabids</taxon>
        <taxon>Fabales</taxon>
        <taxon>Fabaceae</taxon>
        <taxon>Papilionoideae</taxon>
        <taxon>50 kb inversion clade</taxon>
        <taxon>NPAAA clade</taxon>
        <taxon>indigoferoid/millettioid clade</taxon>
        <taxon>Phaseoleae</taxon>
        <taxon>Psophocarpus</taxon>
    </lineage>
</organism>
<evidence type="ECO:0000313" key="3">
    <source>
        <dbReference type="Proteomes" id="UP001386955"/>
    </source>
</evidence>
<feature type="region of interest" description="Disordered" evidence="1">
    <location>
        <begin position="29"/>
        <end position="67"/>
    </location>
</feature>
<feature type="compositionally biased region" description="Basic and acidic residues" evidence="1">
    <location>
        <begin position="29"/>
        <end position="47"/>
    </location>
</feature>
<gene>
    <name evidence="2" type="ORF">VNO78_18640</name>
</gene>
<evidence type="ECO:0000256" key="1">
    <source>
        <dbReference type="SAM" id="MobiDB-lite"/>
    </source>
</evidence>
<sequence length="159" mass="18023">MHNEEKHKYLEVFSRTSIALGLENHLRWEEEKVESPEKSLSHSLEGRNEEEEASQNHRTHSEANPKTPHLIVLVKNQVNNFCQFGCVCQSGGKGKEMIPLQAEGSYYFEDLSASGNLCPGPQDPVVRDETDVPGAQKIYRNQGDLGFLHLAYESERAWI</sequence>
<name>A0AAN9XM82_PSOTE</name>
<keyword evidence="3" id="KW-1185">Reference proteome</keyword>
<evidence type="ECO:0000313" key="2">
    <source>
        <dbReference type="EMBL" id="KAK7397468.1"/>
    </source>
</evidence>
<dbReference type="Proteomes" id="UP001386955">
    <property type="component" value="Unassembled WGS sequence"/>
</dbReference>